<dbReference type="Gene3D" id="3.30.300.30">
    <property type="match status" value="1"/>
</dbReference>
<dbReference type="InterPro" id="IPR025110">
    <property type="entry name" value="AMP-bd_C"/>
</dbReference>
<dbReference type="OrthoDB" id="9803968at2"/>
<comment type="caution">
    <text evidence="4">The sequence shown here is derived from an EMBL/GenBank/DDBJ whole genome shotgun (WGS) entry which is preliminary data.</text>
</comment>
<dbReference type="AlphaFoldDB" id="A0A2A2SBZ7"/>
<keyword evidence="2" id="KW-0436">Ligase</keyword>
<name>A0A2A2SBZ7_9SPHN</name>
<evidence type="ECO:0000313" key="5">
    <source>
        <dbReference type="Proteomes" id="UP000218151"/>
    </source>
</evidence>
<evidence type="ECO:0000256" key="1">
    <source>
        <dbReference type="ARBA" id="ARBA00006432"/>
    </source>
</evidence>
<dbReference type="Pfam" id="PF13193">
    <property type="entry name" value="AMP-binding_C"/>
    <property type="match status" value="1"/>
</dbReference>
<organism evidence="4 5">
    <name type="scientific">Sphingomonas lenta</name>
    <dbReference type="NCBI Taxonomy" id="1141887"/>
    <lineage>
        <taxon>Bacteria</taxon>
        <taxon>Pseudomonadati</taxon>
        <taxon>Pseudomonadota</taxon>
        <taxon>Alphaproteobacteria</taxon>
        <taxon>Sphingomonadales</taxon>
        <taxon>Sphingomonadaceae</taxon>
        <taxon>Sphingomonas</taxon>
    </lineage>
</organism>
<sequence length="104" mass="11144">MAIVGGFNVYPREVDEALMAHPQVAEAAALGVPDGYRGEAIRAWVVARGPLDAAELEAWCAERLVKYKRPTCFAFVEALPRTPAGKIDKAALRRTAGEGLAHVA</sequence>
<dbReference type="SUPFAM" id="SSF56801">
    <property type="entry name" value="Acetyl-CoA synthetase-like"/>
    <property type="match status" value="1"/>
</dbReference>
<evidence type="ECO:0000256" key="2">
    <source>
        <dbReference type="ARBA" id="ARBA00022598"/>
    </source>
</evidence>
<dbReference type="EMBL" id="NSLI01000005">
    <property type="protein sequence ID" value="PAX06824.1"/>
    <property type="molecule type" value="Genomic_DNA"/>
</dbReference>
<accession>A0A2A2SBZ7</accession>
<proteinExistence type="inferred from homology"/>
<dbReference type="GO" id="GO:0006631">
    <property type="term" value="P:fatty acid metabolic process"/>
    <property type="evidence" value="ECO:0007669"/>
    <property type="project" value="TreeGrafter"/>
</dbReference>
<dbReference type="Proteomes" id="UP000218151">
    <property type="component" value="Unassembled WGS sequence"/>
</dbReference>
<dbReference type="PANTHER" id="PTHR43201">
    <property type="entry name" value="ACYL-COA SYNTHETASE"/>
    <property type="match status" value="1"/>
</dbReference>
<feature type="domain" description="AMP-binding enzyme C-terminal" evidence="3">
    <location>
        <begin position="13"/>
        <end position="86"/>
    </location>
</feature>
<dbReference type="GO" id="GO:0031956">
    <property type="term" value="F:medium-chain fatty acid-CoA ligase activity"/>
    <property type="evidence" value="ECO:0007669"/>
    <property type="project" value="TreeGrafter"/>
</dbReference>
<evidence type="ECO:0000259" key="3">
    <source>
        <dbReference type="Pfam" id="PF13193"/>
    </source>
</evidence>
<comment type="similarity">
    <text evidence="1">Belongs to the ATP-dependent AMP-binding enzyme family.</text>
</comment>
<dbReference type="InterPro" id="IPR045851">
    <property type="entry name" value="AMP-bd_C_sf"/>
</dbReference>
<dbReference type="PANTHER" id="PTHR43201:SF5">
    <property type="entry name" value="MEDIUM-CHAIN ACYL-COA LIGASE ACSF2, MITOCHONDRIAL"/>
    <property type="match status" value="1"/>
</dbReference>
<evidence type="ECO:0000313" key="4">
    <source>
        <dbReference type="EMBL" id="PAX06824.1"/>
    </source>
</evidence>
<gene>
    <name evidence="4" type="ORF">CKY28_16835</name>
</gene>
<protein>
    <recommendedName>
        <fullName evidence="3">AMP-binding enzyme C-terminal domain-containing protein</fullName>
    </recommendedName>
</protein>
<reference evidence="5" key="1">
    <citation type="submission" date="2017-09" db="EMBL/GenBank/DDBJ databases">
        <authorList>
            <person name="Feng G."/>
            <person name="Zhu H."/>
        </authorList>
    </citation>
    <scope>NUCLEOTIDE SEQUENCE [LARGE SCALE GENOMIC DNA]</scope>
    <source>
        <strain evidence="5">1PNM-20</strain>
    </source>
</reference>
<keyword evidence="5" id="KW-1185">Reference proteome</keyword>